<dbReference type="Proteomes" id="UP000053328">
    <property type="component" value="Unassembled WGS sequence"/>
</dbReference>
<feature type="region of interest" description="Disordered" evidence="1">
    <location>
        <begin position="1071"/>
        <end position="1122"/>
    </location>
</feature>
<sequence length="1351" mass="153069">MDFTDPLHRRDATLLRKRRRTPGTPDRATGSPLSRSFSGEGTLAGQSSDDRLPRKKTKLFSPLPGHSLPRQGGESPRIKRTMEDLPDTILRHIFAFVHPITLGRLICVNRRFRSLLDPSIIPLQEDFSPTTQDAFPNQNDIWTASRKRFLQGFPRPLKGLTELDMWRLIRSRSCQFCHAVFKKERSETSTSPWSAGPGPGDVRSIWPFRIRSCGRCLEKRTIKEKEVLITGSSALLPGLPYAILTSSWDYIPSTILERADPPPDVQLAKYYLRAQLEEMRTERANVQALGTAALEEWYKGLESTGRGKMLDAARLDQWELQDGPSKIAVPIAHKAFDITQTTKTPLAQDRPLSAQTHPMQVNQSITLPPSVSGDFSPSSGSMEIDTARSNTSTSFRQASKQRSEKSKEEAEQAMLARRKEIEQRCLAMRPPILPSTLPFMEAFKASIKIAMPLTEGAWEILKPRLLAQRVTAEREERRQIAASHDMKADERELFEEEQRVAQENEANMWAELKIPSRDRIQHYAREFIRQTWSDGRGVTKATASKFAAEVLCHVRQRFGEDLAGEDRMLALKGTAFPQDSESLHFRSLKLKDMKWTFDELVKPHTERFGKDLFLCRVCDNTQKLFSFEAVVQHYAAKHTHELSHGNAVVYWDADWPVEPPFDPSPNIPWVQDQNHNLPQNSQQQLQTPAWQPPTGIPSRPQQHVTIQNPAVEVTNLVIEYWRRTDGVWDLSNPVRLYVIIYHVNLRFRRMFNFQLGLPLFRDVSFNRSELYFLRSLSGLRCAICAESLRSIPSRQGEGNGIEHDVPNLLSHFQSAHCDPDASSSSLSLHGLPQRPGQGVQGLDWTRDMILLPSSAAIMALRHSRGIDDDKFQVITEAFPNMWLYPAPQFDAVPLESLSPRTRNVGARDGGTWPHMARLEKSGSAREDDYHLHSRGIATVQRHPRQGRAAVSPLPHDLHGHPAEATPSTRYPPRQEYHSRLSESSPAWEMRSRPGPLSRDSLVYSYEDESSKWSYREPLTAYSETTISEARPSSKTGSRHSFRLSAPSQHSAPQDSLGDLESTAAADFLANFDPTTAEGPSQIEGGSGTSFAPRTGSRPPDLPDSRPGTGISTNPLPHRPFLDAAGANARPLQRMHMPALAMYEGGRTMLHNDGQAQPRSYEIARHPSLVSNLPVNPEGHGDRADDIPGLPHRPYHDDDFRQLNERAIGDAEPQPPTGAQYYHEDRYRRRPKQYETSAEMTGRGYRRPAEEAPAHYVEFRGERGRSYVEHEPYMDERMASDEAVRLGSRDAGPHHSEYRTRYYYEGNAFPSTTERYSVVEPINMTRRAHVVTNDDREVIYEAPYQTRRYEAS</sequence>
<name>A0A0D2BDL6_9EURO</name>
<feature type="compositionally biased region" description="Basic and acidic residues" evidence="1">
    <location>
        <begin position="1"/>
        <end position="14"/>
    </location>
</feature>
<dbReference type="InterPro" id="IPR036047">
    <property type="entry name" value="F-box-like_dom_sf"/>
</dbReference>
<feature type="compositionally biased region" description="Polar residues" evidence="1">
    <location>
        <begin position="1023"/>
        <end position="1035"/>
    </location>
</feature>
<dbReference type="EMBL" id="KN847494">
    <property type="protein sequence ID" value="KIW17003.1"/>
    <property type="molecule type" value="Genomic_DNA"/>
</dbReference>
<evidence type="ECO:0000259" key="2">
    <source>
        <dbReference type="PROSITE" id="PS50181"/>
    </source>
</evidence>
<protein>
    <recommendedName>
        <fullName evidence="2">F-box domain-containing protein</fullName>
    </recommendedName>
</protein>
<dbReference type="InterPro" id="IPR001810">
    <property type="entry name" value="F-box_dom"/>
</dbReference>
<feature type="compositionally biased region" description="Basic and acidic residues" evidence="1">
    <location>
        <begin position="401"/>
        <end position="410"/>
    </location>
</feature>
<organism evidence="3 4">
    <name type="scientific">Exophiala spinifera</name>
    <dbReference type="NCBI Taxonomy" id="91928"/>
    <lineage>
        <taxon>Eukaryota</taxon>
        <taxon>Fungi</taxon>
        <taxon>Dikarya</taxon>
        <taxon>Ascomycota</taxon>
        <taxon>Pezizomycotina</taxon>
        <taxon>Eurotiomycetes</taxon>
        <taxon>Chaetothyriomycetidae</taxon>
        <taxon>Chaetothyriales</taxon>
        <taxon>Herpotrichiellaceae</taxon>
        <taxon>Exophiala</taxon>
    </lineage>
</organism>
<dbReference type="GeneID" id="27331277"/>
<feature type="region of interest" description="Disordered" evidence="1">
    <location>
        <begin position="820"/>
        <end position="839"/>
    </location>
</feature>
<accession>A0A0D2BDL6</accession>
<dbReference type="InterPro" id="IPR057214">
    <property type="entry name" value="DUF7892"/>
</dbReference>
<dbReference type="PROSITE" id="PS50181">
    <property type="entry name" value="FBOX"/>
    <property type="match status" value="1"/>
</dbReference>
<dbReference type="STRING" id="91928.A0A0D2BDL6"/>
<feature type="region of interest" description="Disordered" evidence="1">
    <location>
        <begin position="1"/>
        <end position="78"/>
    </location>
</feature>
<dbReference type="Pfam" id="PF25422">
    <property type="entry name" value="DUF7892"/>
    <property type="match status" value="1"/>
</dbReference>
<dbReference type="OrthoDB" id="2322499at2759"/>
<dbReference type="CDD" id="cd09917">
    <property type="entry name" value="F-box_SF"/>
    <property type="match status" value="1"/>
</dbReference>
<feature type="region of interest" description="Disordered" evidence="1">
    <location>
        <begin position="365"/>
        <end position="411"/>
    </location>
</feature>
<dbReference type="Pfam" id="PF00646">
    <property type="entry name" value="F-box"/>
    <property type="match status" value="1"/>
</dbReference>
<keyword evidence="4" id="KW-1185">Reference proteome</keyword>
<dbReference type="HOGENOM" id="CLU_003437_1_0_1"/>
<dbReference type="VEuPathDB" id="FungiDB:PV08_04194"/>
<proteinExistence type="predicted"/>
<evidence type="ECO:0000256" key="1">
    <source>
        <dbReference type="SAM" id="MobiDB-lite"/>
    </source>
</evidence>
<feature type="compositionally biased region" description="Polar residues" evidence="1">
    <location>
        <begin position="31"/>
        <end position="47"/>
    </location>
</feature>
<dbReference type="RefSeq" id="XP_016237219.1">
    <property type="nucleotide sequence ID" value="XM_016378542.1"/>
</dbReference>
<feature type="domain" description="F-box" evidence="2">
    <location>
        <begin position="79"/>
        <end position="130"/>
    </location>
</feature>
<evidence type="ECO:0000313" key="3">
    <source>
        <dbReference type="EMBL" id="KIW17003.1"/>
    </source>
</evidence>
<feature type="region of interest" description="Disordered" evidence="1">
    <location>
        <begin position="1023"/>
        <end position="1057"/>
    </location>
</feature>
<reference evidence="3 4" key="1">
    <citation type="submission" date="2015-01" db="EMBL/GenBank/DDBJ databases">
        <title>The Genome Sequence of Exophiala spinifera CBS89968.</title>
        <authorList>
            <consortium name="The Broad Institute Genomics Platform"/>
            <person name="Cuomo C."/>
            <person name="de Hoog S."/>
            <person name="Gorbushina A."/>
            <person name="Stielow B."/>
            <person name="Teixiera M."/>
            <person name="Abouelleil A."/>
            <person name="Chapman S.B."/>
            <person name="Priest M."/>
            <person name="Young S.K."/>
            <person name="Wortman J."/>
            <person name="Nusbaum C."/>
            <person name="Birren B."/>
        </authorList>
    </citation>
    <scope>NUCLEOTIDE SEQUENCE [LARGE SCALE GENOMIC DNA]</scope>
    <source>
        <strain evidence="3 4">CBS 89968</strain>
    </source>
</reference>
<evidence type="ECO:0000313" key="4">
    <source>
        <dbReference type="Proteomes" id="UP000053328"/>
    </source>
</evidence>
<feature type="region of interest" description="Disordered" evidence="1">
    <location>
        <begin position="940"/>
        <end position="999"/>
    </location>
</feature>
<dbReference type="SUPFAM" id="SSF81383">
    <property type="entry name" value="F-box domain"/>
    <property type="match status" value="1"/>
</dbReference>
<feature type="compositionally biased region" description="Polar residues" evidence="1">
    <location>
        <begin position="387"/>
        <end position="400"/>
    </location>
</feature>
<feature type="compositionally biased region" description="Low complexity" evidence="1">
    <location>
        <begin position="368"/>
        <end position="381"/>
    </location>
</feature>
<gene>
    <name evidence="3" type="ORF">PV08_04194</name>
</gene>